<evidence type="ECO:0000313" key="8">
    <source>
        <dbReference type="EMBL" id="PSR75401.1"/>
    </source>
</evidence>
<evidence type="ECO:0000313" key="9">
    <source>
        <dbReference type="Proteomes" id="UP000186601"/>
    </source>
</evidence>
<evidence type="ECO:0000256" key="3">
    <source>
        <dbReference type="ARBA" id="ARBA00022787"/>
    </source>
</evidence>
<keyword evidence="9" id="KW-1185">Reference proteome</keyword>
<evidence type="ECO:0000256" key="5">
    <source>
        <dbReference type="ARBA" id="ARBA00023128"/>
    </source>
</evidence>
<proteinExistence type="predicted"/>
<dbReference type="PANTHER" id="PTHR12289">
    <property type="entry name" value="METAXIN RELATED"/>
    <property type="match status" value="1"/>
</dbReference>
<dbReference type="PANTHER" id="PTHR12289:SF41">
    <property type="entry name" value="FAILED AXON CONNECTIONS-RELATED"/>
    <property type="match status" value="1"/>
</dbReference>
<dbReference type="InterPro" id="IPR019564">
    <property type="entry name" value="Sam37/metaxin_N"/>
</dbReference>
<name>A0A2R6NRP6_9APHY</name>
<gene>
    <name evidence="8" type="ORF">PHLCEN_2v9159</name>
</gene>
<evidence type="ECO:0000256" key="4">
    <source>
        <dbReference type="ARBA" id="ARBA00022927"/>
    </source>
</evidence>
<keyword evidence="3" id="KW-1000">Mitochondrion outer membrane</keyword>
<dbReference type="GO" id="GO:0001401">
    <property type="term" value="C:SAM complex"/>
    <property type="evidence" value="ECO:0007669"/>
    <property type="project" value="InterPro"/>
</dbReference>
<keyword evidence="4" id="KW-0653">Protein transport</keyword>
<dbReference type="AlphaFoldDB" id="A0A2R6NRP6"/>
<feature type="domain" description="Mitochondrial outer membrane transport complex Sam37/metaxin N-terminal" evidence="7">
    <location>
        <begin position="67"/>
        <end position="165"/>
    </location>
</feature>
<sequence length="263" mass="29563">MPGGGDERNGVSEVSPVSGIVEPVEDYNKRSAFEPKLFTMAAHVHPTANTTPLILHVWPEKGSAISIDPECQLPFLTHGVRSVATFPSIAKYVLQLSGAVQLDVHLAAKEKAQTTARIAHLESELGNLVAHVFYAMSANWTGKTRPALVSILPIPQRYFIPQRLRESYRPRLEAALLWSPEAIEQEEEEERQRFSFRKVPKKNKKAAEKRHNLEREKVGRSIASYSSHEMTFGAAKVLNQARAVFDVYARLLGNNHFLYHDEQ</sequence>
<comment type="subcellular location">
    <subcellularLocation>
        <location evidence="1">Mitochondrion outer membrane</location>
    </subcellularLocation>
</comment>
<evidence type="ECO:0000256" key="2">
    <source>
        <dbReference type="ARBA" id="ARBA00022448"/>
    </source>
</evidence>
<evidence type="ECO:0000256" key="1">
    <source>
        <dbReference type="ARBA" id="ARBA00004294"/>
    </source>
</evidence>
<accession>A0A2R6NRP6</accession>
<protein>
    <recommendedName>
        <fullName evidence="7">Mitochondrial outer membrane transport complex Sam37/metaxin N-terminal domain-containing protein</fullName>
    </recommendedName>
</protein>
<dbReference type="STRING" id="98765.A0A2R6NRP6"/>
<organism evidence="8 9">
    <name type="scientific">Hermanssonia centrifuga</name>
    <dbReference type="NCBI Taxonomy" id="98765"/>
    <lineage>
        <taxon>Eukaryota</taxon>
        <taxon>Fungi</taxon>
        <taxon>Dikarya</taxon>
        <taxon>Basidiomycota</taxon>
        <taxon>Agaricomycotina</taxon>
        <taxon>Agaricomycetes</taxon>
        <taxon>Polyporales</taxon>
        <taxon>Meruliaceae</taxon>
        <taxon>Hermanssonia</taxon>
    </lineage>
</organism>
<keyword evidence="2" id="KW-0813">Transport</keyword>
<dbReference type="Proteomes" id="UP000186601">
    <property type="component" value="Unassembled WGS sequence"/>
</dbReference>
<keyword evidence="6" id="KW-0472">Membrane</keyword>
<keyword evidence="5" id="KW-0496">Mitochondrion</keyword>
<evidence type="ECO:0000259" key="7">
    <source>
        <dbReference type="Pfam" id="PF10568"/>
    </source>
</evidence>
<dbReference type="GO" id="GO:0015031">
    <property type="term" value="P:protein transport"/>
    <property type="evidence" value="ECO:0007669"/>
    <property type="project" value="UniProtKB-KW"/>
</dbReference>
<dbReference type="EMBL" id="MLYV02000904">
    <property type="protein sequence ID" value="PSR75401.1"/>
    <property type="molecule type" value="Genomic_DNA"/>
</dbReference>
<reference evidence="8 9" key="1">
    <citation type="submission" date="2018-02" db="EMBL/GenBank/DDBJ databases">
        <title>Genome sequence of the basidiomycete white-rot fungus Phlebia centrifuga.</title>
        <authorList>
            <person name="Granchi Z."/>
            <person name="Peng M."/>
            <person name="de Vries R.P."/>
            <person name="Hilden K."/>
            <person name="Makela M.R."/>
            <person name="Grigoriev I."/>
            <person name="Riley R."/>
        </authorList>
    </citation>
    <scope>NUCLEOTIDE SEQUENCE [LARGE SCALE GENOMIC DNA]</scope>
    <source>
        <strain evidence="8 9">FBCC195</strain>
    </source>
</reference>
<dbReference type="OrthoDB" id="5835136at2759"/>
<dbReference type="InterPro" id="IPR050931">
    <property type="entry name" value="Mito_Protein_Transport_Metaxin"/>
</dbReference>
<dbReference type="Pfam" id="PF10568">
    <property type="entry name" value="Tom37"/>
    <property type="match status" value="1"/>
</dbReference>
<evidence type="ECO:0000256" key="6">
    <source>
        <dbReference type="ARBA" id="ARBA00023136"/>
    </source>
</evidence>
<comment type="caution">
    <text evidence="8">The sequence shown here is derived from an EMBL/GenBank/DDBJ whole genome shotgun (WGS) entry which is preliminary data.</text>
</comment>
<dbReference type="GO" id="GO:0007005">
    <property type="term" value="P:mitochondrion organization"/>
    <property type="evidence" value="ECO:0007669"/>
    <property type="project" value="TreeGrafter"/>
</dbReference>